<protein>
    <submittedName>
        <fullName evidence="1">Uncharacterized protein</fullName>
    </submittedName>
</protein>
<comment type="caution">
    <text evidence="1">The sequence shown here is derived from an EMBL/GenBank/DDBJ whole genome shotgun (WGS) entry which is preliminary data.</text>
</comment>
<evidence type="ECO:0000313" key="1">
    <source>
        <dbReference type="EMBL" id="KAA6361468.1"/>
    </source>
</evidence>
<accession>A0A5J4TTD0</accession>
<reference evidence="1 2" key="1">
    <citation type="submission" date="2019-03" db="EMBL/GenBank/DDBJ databases">
        <title>Single cell metagenomics reveals metabolic interactions within the superorganism composed of flagellate Streblomastix strix and complex community of Bacteroidetes bacteria on its surface.</title>
        <authorList>
            <person name="Treitli S.C."/>
            <person name="Kolisko M."/>
            <person name="Husnik F."/>
            <person name="Keeling P."/>
            <person name="Hampl V."/>
        </authorList>
    </citation>
    <scope>NUCLEOTIDE SEQUENCE [LARGE SCALE GENOMIC DNA]</scope>
    <source>
        <strain evidence="1">ST1C</strain>
    </source>
</reference>
<dbReference type="Proteomes" id="UP000324800">
    <property type="component" value="Unassembled WGS sequence"/>
</dbReference>
<proteinExistence type="predicted"/>
<dbReference type="AlphaFoldDB" id="A0A5J4TTD0"/>
<sequence>MFPSADIYIHLVLLPAYEDTVITKLQGLFVELLGGVNIDHYPSIAATLDVLLQPNQIEELPVLVGSELDILKPSSQPVARISLILNYPKLFIHKNLS</sequence>
<dbReference type="EMBL" id="SNRW01025512">
    <property type="protein sequence ID" value="KAA6361468.1"/>
    <property type="molecule type" value="Genomic_DNA"/>
</dbReference>
<gene>
    <name evidence="1" type="ORF">EZS28_043005</name>
</gene>
<organism evidence="1 2">
    <name type="scientific">Streblomastix strix</name>
    <dbReference type="NCBI Taxonomy" id="222440"/>
    <lineage>
        <taxon>Eukaryota</taxon>
        <taxon>Metamonada</taxon>
        <taxon>Preaxostyla</taxon>
        <taxon>Oxymonadida</taxon>
        <taxon>Streblomastigidae</taxon>
        <taxon>Streblomastix</taxon>
    </lineage>
</organism>
<name>A0A5J4TTD0_9EUKA</name>
<evidence type="ECO:0000313" key="2">
    <source>
        <dbReference type="Proteomes" id="UP000324800"/>
    </source>
</evidence>